<sequence>MVCACLASYTPAAGDRVFFQRVGGAMLVLGKI</sequence>
<proteinExistence type="predicted"/>
<dbReference type="EMBL" id="BK015005">
    <property type="protein sequence ID" value="DAD86609.1"/>
    <property type="molecule type" value="Genomic_DNA"/>
</dbReference>
<protein>
    <submittedName>
        <fullName evidence="1">DNA binding protein</fullName>
    </submittedName>
</protein>
<organism evidence="1">
    <name type="scientific">Siphoviridae sp. cth2082</name>
    <dbReference type="NCBI Taxonomy" id="2826422"/>
    <lineage>
        <taxon>Viruses</taxon>
        <taxon>Duplodnaviria</taxon>
        <taxon>Heunggongvirae</taxon>
        <taxon>Uroviricota</taxon>
        <taxon>Caudoviricetes</taxon>
    </lineage>
</organism>
<evidence type="ECO:0000313" key="1">
    <source>
        <dbReference type="EMBL" id="DAD86609.1"/>
    </source>
</evidence>
<name>A0A8S5MW94_9CAUD</name>
<accession>A0A8S5MW94</accession>
<reference evidence="1" key="1">
    <citation type="journal article" date="2021" name="Proc. Natl. Acad. Sci. U.S.A.">
        <title>A Catalog of Tens of Thousands of Viruses from Human Metagenomes Reveals Hidden Associations with Chronic Diseases.</title>
        <authorList>
            <person name="Tisza M.J."/>
            <person name="Buck C.B."/>
        </authorList>
    </citation>
    <scope>NUCLEOTIDE SEQUENCE</scope>
    <source>
        <strain evidence="1">Cth2082</strain>
    </source>
</reference>